<evidence type="ECO:0000313" key="3">
    <source>
        <dbReference type="Proteomes" id="UP001218218"/>
    </source>
</evidence>
<accession>A0AAD6ZSK6</accession>
<name>A0AAD6ZSK6_9AGAR</name>
<keyword evidence="3" id="KW-1185">Reference proteome</keyword>
<dbReference type="Proteomes" id="UP001218218">
    <property type="component" value="Unassembled WGS sequence"/>
</dbReference>
<evidence type="ECO:0000313" key="2">
    <source>
        <dbReference type="EMBL" id="KAJ7336996.1"/>
    </source>
</evidence>
<proteinExistence type="predicted"/>
<protein>
    <submittedName>
        <fullName evidence="2">Uncharacterized protein</fullName>
    </submittedName>
</protein>
<reference evidence="2" key="1">
    <citation type="submission" date="2023-03" db="EMBL/GenBank/DDBJ databases">
        <title>Massive genome expansion in bonnet fungi (Mycena s.s.) driven by repeated elements and novel gene families across ecological guilds.</title>
        <authorList>
            <consortium name="Lawrence Berkeley National Laboratory"/>
            <person name="Harder C.B."/>
            <person name="Miyauchi S."/>
            <person name="Viragh M."/>
            <person name="Kuo A."/>
            <person name="Thoen E."/>
            <person name="Andreopoulos B."/>
            <person name="Lu D."/>
            <person name="Skrede I."/>
            <person name="Drula E."/>
            <person name="Henrissat B."/>
            <person name="Morin E."/>
            <person name="Kohler A."/>
            <person name="Barry K."/>
            <person name="LaButti K."/>
            <person name="Morin E."/>
            <person name="Salamov A."/>
            <person name="Lipzen A."/>
            <person name="Mereny Z."/>
            <person name="Hegedus B."/>
            <person name="Baldrian P."/>
            <person name="Stursova M."/>
            <person name="Weitz H."/>
            <person name="Taylor A."/>
            <person name="Grigoriev I.V."/>
            <person name="Nagy L.G."/>
            <person name="Martin F."/>
            <person name="Kauserud H."/>
        </authorList>
    </citation>
    <scope>NUCLEOTIDE SEQUENCE</scope>
    <source>
        <strain evidence="2">CBHHK002</strain>
    </source>
</reference>
<keyword evidence="1" id="KW-0175">Coiled coil</keyword>
<gene>
    <name evidence="2" type="ORF">DFH08DRAFT_705874</name>
</gene>
<evidence type="ECO:0000256" key="1">
    <source>
        <dbReference type="SAM" id="Coils"/>
    </source>
</evidence>
<feature type="coiled-coil region" evidence="1">
    <location>
        <begin position="254"/>
        <end position="432"/>
    </location>
</feature>
<sequence>IGFTGGLLVDEKDDYRLAFNLGTNPKQTLLSLQVRRLTAEEVITLVNAVADFELKSPKEEIIRFEDVDIYASPLGCLLGTTMYPPGFVVKGKAFILGKKVEIDCSLGSNGMKLKGEIEGFYLGPLGVHGGKRVDGTRGENSLIDLEITKERQHFEVSGSIELWGLEASVFVLAETMPEPQLEFHFELSWSELVRFQIKGELIKDPAHTERGMLGSLDNADFKLYAHMEQRILASVAESMRTWFQKAQVSVDADIQAAKRKVDEAKADFDRKIEEAKRKVEETRKNFNENMEAAQAGLREKEMQCANESAANERWILEEEKRAEAKTRAANSELDAVQKKFEDDMEQKKLNLSRTRREGEEVINSKIRDLQDTRVSLQRDFGNAIEALERAEARVREESCKLTVCAWDRDLTADELLGRVREAEDRVNQARSQCNDAAWYEKPFKVS</sequence>
<dbReference type="AlphaFoldDB" id="A0AAD6ZSK6"/>
<comment type="caution">
    <text evidence="2">The sequence shown here is derived from an EMBL/GenBank/DDBJ whole genome shotgun (WGS) entry which is preliminary data.</text>
</comment>
<organism evidence="2 3">
    <name type="scientific">Mycena albidolilacea</name>
    <dbReference type="NCBI Taxonomy" id="1033008"/>
    <lineage>
        <taxon>Eukaryota</taxon>
        <taxon>Fungi</taxon>
        <taxon>Dikarya</taxon>
        <taxon>Basidiomycota</taxon>
        <taxon>Agaricomycotina</taxon>
        <taxon>Agaricomycetes</taxon>
        <taxon>Agaricomycetidae</taxon>
        <taxon>Agaricales</taxon>
        <taxon>Marasmiineae</taxon>
        <taxon>Mycenaceae</taxon>
        <taxon>Mycena</taxon>
    </lineage>
</organism>
<dbReference type="EMBL" id="JARIHO010000030">
    <property type="protein sequence ID" value="KAJ7336996.1"/>
    <property type="molecule type" value="Genomic_DNA"/>
</dbReference>
<feature type="non-terminal residue" evidence="2">
    <location>
        <position position="1"/>
    </location>
</feature>